<evidence type="ECO:0000313" key="6">
    <source>
        <dbReference type="EMBL" id="MDC2889401.1"/>
    </source>
</evidence>
<feature type="chain" id="PRO_5047019771" evidence="4">
    <location>
        <begin position="30"/>
        <end position="319"/>
    </location>
</feature>
<feature type="domain" description="YbhG-like alpha-helical hairpin" evidence="5">
    <location>
        <begin position="69"/>
        <end position="191"/>
    </location>
</feature>
<dbReference type="RefSeq" id="WP_272180848.1">
    <property type="nucleotide sequence ID" value="NZ_JAQOMS010000002.1"/>
</dbReference>
<dbReference type="PANTHER" id="PTHR32347">
    <property type="entry name" value="EFFLUX SYSTEM COMPONENT YKNX-RELATED"/>
    <property type="match status" value="1"/>
</dbReference>
<dbReference type="Gene3D" id="2.40.50.100">
    <property type="match status" value="1"/>
</dbReference>
<name>A0ABT5FFM2_9GAMM</name>
<reference evidence="6 7" key="1">
    <citation type="submission" date="2023-01" db="EMBL/GenBank/DDBJ databases">
        <title>Psychrosphaera sp. nov., isolated from marine algae.</title>
        <authorList>
            <person name="Bayburt H."/>
            <person name="Choi B.J."/>
            <person name="Kim J.M."/>
            <person name="Choi D.G."/>
            <person name="Jeon C.O."/>
        </authorList>
    </citation>
    <scope>NUCLEOTIDE SEQUENCE [LARGE SCALE GENOMIC DNA]</scope>
    <source>
        <strain evidence="6 7">G1-22</strain>
    </source>
</reference>
<comment type="subcellular location">
    <subcellularLocation>
        <location evidence="1">Cell envelope</location>
    </subcellularLocation>
</comment>
<dbReference type="Pfam" id="PF25881">
    <property type="entry name" value="HH_YBHG"/>
    <property type="match status" value="1"/>
</dbReference>
<dbReference type="PANTHER" id="PTHR32347:SF23">
    <property type="entry name" value="BLL5650 PROTEIN"/>
    <property type="match status" value="1"/>
</dbReference>
<keyword evidence="7" id="KW-1185">Reference proteome</keyword>
<evidence type="ECO:0000256" key="3">
    <source>
        <dbReference type="SAM" id="Coils"/>
    </source>
</evidence>
<organism evidence="6 7">
    <name type="scientific">Psychrosphaera algicola</name>
    <dbReference type="NCBI Taxonomy" id="3023714"/>
    <lineage>
        <taxon>Bacteria</taxon>
        <taxon>Pseudomonadati</taxon>
        <taxon>Pseudomonadota</taxon>
        <taxon>Gammaproteobacteria</taxon>
        <taxon>Alteromonadales</taxon>
        <taxon>Pseudoalteromonadaceae</taxon>
        <taxon>Psychrosphaera</taxon>
    </lineage>
</organism>
<evidence type="ECO:0000259" key="5">
    <source>
        <dbReference type="Pfam" id="PF25881"/>
    </source>
</evidence>
<keyword evidence="4" id="KW-0732">Signal</keyword>
<evidence type="ECO:0000256" key="2">
    <source>
        <dbReference type="ARBA" id="ARBA00023054"/>
    </source>
</evidence>
<sequence length="319" mass="35890">MNTNKSVKCIFFLLYLFLAACSKQPPVSAYTGYIEGNYFYVSAPEPGWIINLSVKEGDTVSPDSIIAQLDDEYQRLAIAQAEKQLASTAAQLEDIQSGAREEELLAQQNLLEQKQLALDLAKSEYLRLENLHRKNLVSETELETSKSYQLQLAANVSSLNHTINVMKMAARPAVITSHEQQLEVAKIELQKAQWLHSKRILSAKNSGVVEQVFQRHGEYVKQGQPIVSVLINDSQKVRFYVEQSQLSRVKVGQYVDINLDNDTQTHKAKVQFIAQEPEFTPPVLYNQSSRSSLVFMVEAQLAPATKLHIGQPVDVSFHE</sequence>
<dbReference type="Proteomes" id="UP001528411">
    <property type="component" value="Unassembled WGS sequence"/>
</dbReference>
<evidence type="ECO:0000256" key="4">
    <source>
        <dbReference type="SAM" id="SignalP"/>
    </source>
</evidence>
<keyword evidence="2 3" id="KW-0175">Coiled coil</keyword>
<gene>
    <name evidence="6" type="ORF">PN838_12190</name>
</gene>
<feature type="coiled-coil region" evidence="3">
    <location>
        <begin position="78"/>
        <end position="131"/>
    </location>
</feature>
<accession>A0ABT5FFM2</accession>
<comment type="caution">
    <text evidence="6">The sequence shown here is derived from an EMBL/GenBank/DDBJ whole genome shotgun (WGS) entry which is preliminary data.</text>
</comment>
<evidence type="ECO:0000313" key="7">
    <source>
        <dbReference type="Proteomes" id="UP001528411"/>
    </source>
</evidence>
<protein>
    <submittedName>
        <fullName evidence="6">HlyD family efflux transporter periplasmic adaptor subunit</fullName>
    </submittedName>
</protein>
<dbReference type="InterPro" id="IPR059052">
    <property type="entry name" value="HH_YbhG-like"/>
</dbReference>
<dbReference type="InterPro" id="IPR050465">
    <property type="entry name" value="UPF0194_transport"/>
</dbReference>
<proteinExistence type="predicted"/>
<feature type="signal peptide" evidence="4">
    <location>
        <begin position="1"/>
        <end position="29"/>
    </location>
</feature>
<dbReference type="Gene3D" id="2.40.30.170">
    <property type="match status" value="1"/>
</dbReference>
<evidence type="ECO:0000256" key="1">
    <source>
        <dbReference type="ARBA" id="ARBA00004196"/>
    </source>
</evidence>
<dbReference type="EMBL" id="JAQOMS010000002">
    <property type="protein sequence ID" value="MDC2889401.1"/>
    <property type="molecule type" value="Genomic_DNA"/>
</dbReference>
<dbReference type="PROSITE" id="PS51257">
    <property type="entry name" value="PROKAR_LIPOPROTEIN"/>
    <property type="match status" value="1"/>
</dbReference>